<dbReference type="InterPro" id="IPR022998">
    <property type="entry name" value="ThiamineP_synth_TenI"/>
</dbReference>
<organism evidence="2 3">
    <name type="scientific">Novosphingobium resinovorum</name>
    <dbReference type="NCBI Taxonomy" id="158500"/>
    <lineage>
        <taxon>Bacteria</taxon>
        <taxon>Pseudomonadati</taxon>
        <taxon>Pseudomonadota</taxon>
        <taxon>Alphaproteobacteria</taxon>
        <taxon>Sphingomonadales</taxon>
        <taxon>Sphingomonadaceae</taxon>
        <taxon>Novosphingobium</taxon>
    </lineage>
</organism>
<dbReference type="Proteomes" id="UP000094626">
    <property type="component" value="Chromosome"/>
</dbReference>
<dbReference type="EMBL" id="CP017075">
    <property type="protein sequence ID" value="AOR77160.1"/>
    <property type="molecule type" value="Genomic_DNA"/>
</dbReference>
<dbReference type="SUPFAM" id="SSF51391">
    <property type="entry name" value="Thiamin phosphate synthase"/>
    <property type="match status" value="1"/>
</dbReference>
<name>A0A1D8A4X7_9SPHN</name>
<sequence>MARCYSVLVKNRQPSLPKLWLISDARNDARLEHALARLPRGSGLVFRHYHLSPEARQTRFDALLRLARRYGHRTVLAGDIALARRWRADGVYASPERLGRKQGMLRLATVHSLRELAIAHRTGADALLVSPVFPTASHPGAQTLGAVGLKLLSARARVPVIALGGMTRRRARTARIARWAAIDGLS</sequence>
<evidence type="ECO:0000313" key="2">
    <source>
        <dbReference type="EMBL" id="AOR77160.1"/>
    </source>
</evidence>
<gene>
    <name evidence="2" type="ORF">BES08_10655</name>
</gene>
<proteinExistence type="predicted"/>
<dbReference type="CDD" id="cd00564">
    <property type="entry name" value="TMP_TenI"/>
    <property type="match status" value="1"/>
</dbReference>
<keyword evidence="3" id="KW-1185">Reference proteome</keyword>
<dbReference type="AlphaFoldDB" id="A0A1D8A4X7"/>
<dbReference type="InterPro" id="IPR036206">
    <property type="entry name" value="ThiamineP_synth_sf"/>
</dbReference>
<dbReference type="OrthoDB" id="8446047at2"/>
<dbReference type="Gene3D" id="3.20.20.70">
    <property type="entry name" value="Aldolase class I"/>
    <property type="match status" value="1"/>
</dbReference>
<dbReference type="KEGG" id="nre:BES08_10655"/>
<feature type="domain" description="Thiamine phosphate synthase/TenI" evidence="1">
    <location>
        <begin position="22"/>
        <end position="175"/>
    </location>
</feature>
<accession>A0A1D8A4X7</accession>
<dbReference type="GO" id="GO:0009228">
    <property type="term" value="P:thiamine biosynthetic process"/>
    <property type="evidence" value="ECO:0007669"/>
    <property type="project" value="UniProtKB-KW"/>
</dbReference>
<dbReference type="RefSeq" id="WP_069708238.1">
    <property type="nucleotide sequence ID" value="NZ_CP017075.1"/>
</dbReference>
<evidence type="ECO:0000313" key="3">
    <source>
        <dbReference type="Proteomes" id="UP000094626"/>
    </source>
</evidence>
<protein>
    <submittedName>
        <fullName evidence="2">Thiamine phosphate synthase</fullName>
    </submittedName>
</protein>
<dbReference type="Pfam" id="PF02581">
    <property type="entry name" value="TMP-TENI"/>
    <property type="match status" value="1"/>
</dbReference>
<evidence type="ECO:0000259" key="1">
    <source>
        <dbReference type="Pfam" id="PF02581"/>
    </source>
</evidence>
<dbReference type="InterPro" id="IPR013785">
    <property type="entry name" value="Aldolase_TIM"/>
</dbReference>
<reference evidence="3" key="1">
    <citation type="journal article" date="2017" name="J. Biotechnol.">
        <title>Complete genome sequence of Novosphingobium resinovorum SA1, a versatile xenobiotic-degrading bacterium capable of utilizing sulfanilic acid.</title>
        <authorList>
            <person name="Hegedus B."/>
            <person name="Kos P.B."/>
            <person name="Balint B."/>
            <person name="Maroti G."/>
            <person name="Gan H.M."/>
            <person name="Perei K."/>
            <person name="Rakhely G."/>
        </authorList>
    </citation>
    <scope>NUCLEOTIDE SEQUENCE [LARGE SCALE GENOMIC DNA]</scope>
    <source>
        <strain evidence="3">SA1</strain>
    </source>
</reference>